<dbReference type="Proteomes" id="UP000009026">
    <property type="component" value="Chromosome"/>
</dbReference>
<proteinExistence type="predicted"/>
<feature type="transmembrane region" description="Helical" evidence="1">
    <location>
        <begin position="7"/>
        <end position="29"/>
    </location>
</feature>
<dbReference type="OrthoDB" id="963872at2"/>
<evidence type="ECO:0008006" key="4">
    <source>
        <dbReference type="Google" id="ProtNLM"/>
    </source>
</evidence>
<keyword evidence="1" id="KW-0472">Membrane</keyword>
<protein>
    <recommendedName>
        <fullName evidence="4">DUF1772 domain-containing protein</fullName>
    </recommendedName>
</protein>
<feature type="transmembrane region" description="Helical" evidence="1">
    <location>
        <begin position="60"/>
        <end position="79"/>
    </location>
</feature>
<reference evidence="2 3" key="1">
    <citation type="journal article" date="2016" name="PLoS ONE">
        <title>Complete Genome Sequence and Comparative Genomics of a Novel Myxobacterium Myxococcus hansupus.</title>
        <authorList>
            <person name="Sharma G."/>
            <person name="Narwani T."/>
            <person name="Subramanian S."/>
        </authorList>
    </citation>
    <scope>NUCLEOTIDE SEQUENCE [LARGE SCALE GENOMIC DNA]</scope>
    <source>
        <strain evidence="3">mixupus</strain>
    </source>
</reference>
<gene>
    <name evidence="2" type="ORF">A176_002835</name>
</gene>
<keyword evidence="3" id="KW-1185">Reference proteome</keyword>
<sequence length="163" mass="17855">MINLKHSLAAIVLWLFVINLGIAFGAGLYEHRISLPRWLDIAGGHWSAEAARQDDVGLRFWAFVSTGPMTLLTLASLYFATQASGPVRTWWLAAVAAALVDRLLTFSYFIPTMFGLMQAPDTAASVDTAITWGRMNHVRHVLVAGAWFAALQALSWLRVRGGG</sequence>
<keyword evidence="1" id="KW-0812">Transmembrane</keyword>
<name>A0A0H4WWC9_9BACT</name>
<feature type="transmembrane region" description="Helical" evidence="1">
    <location>
        <begin position="91"/>
        <end position="110"/>
    </location>
</feature>
<dbReference type="EMBL" id="CP012109">
    <property type="protein sequence ID" value="AKQ65923.1"/>
    <property type="molecule type" value="Genomic_DNA"/>
</dbReference>
<keyword evidence="1" id="KW-1133">Transmembrane helix</keyword>
<accession>A0A0H4WWC9</accession>
<evidence type="ECO:0000313" key="2">
    <source>
        <dbReference type="EMBL" id="AKQ65923.1"/>
    </source>
</evidence>
<dbReference type="RefSeq" id="WP_002636518.1">
    <property type="nucleotide sequence ID" value="NZ_CP012109.1"/>
</dbReference>
<dbReference type="PATRIC" id="fig|1297742.4.peg.2863"/>
<organism evidence="2 3">
    <name type="scientific">Pseudomyxococcus hansupus</name>
    <dbReference type="NCBI Taxonomy" id="1297742"/>
    <lineage>
        <taxon>Bacteria</taxon>
        <taxon>Pseudomonadati</taxon>
        <taxon>Myxococcota</taxon>
        <taxon>Myxococcia</taxon>
        <taxon>Myxococcales</taxon>
        <taxon>Cystobacterineae</taxon>
        <taxon>Myxococcaceae</taxon>
        <taxon>Pseudomyxococcus</taxon>
    </lineage>
</organism>
<evidence type="ECO:0000313" key="3">
    <source>
        <dbReference type="Proteomes" id="UP000009026"/>
    </source>
</evidence>
<dbReference type="KEGG" id="mym:A176_002835"/>
<dbReference type="AlphaFoldDB" id="A0A0H4WWC9"/>
<evidence type="ECO:0000256" key="1">
    <source>
        <dbReference type="SAM" id="Phobius"/>
    </source>
</evidence>